<evidence type="ECO:0008006" key="2">
    <source>
        <dbReference type="Google" id="ProtNLM"/>
    </source>
</evidence>
<proteinExistence type="predicted"/>
<dbReference type="AlphaFoldDB" id="A0A5J4QJI9"/>
<evidence type="ECO:0000313" key="1">
    <source>
        <dbReference type="EMBL" id="KAA6321178.1"/>
    </source>
</evidence>
<organism evidence="1">
    <name type="scientific">termite gut metagenome</name>
    <dbReference type="NCBI Taxonomy" id="433724"/>
    <lineage>
        <taxon>unclassified sequences</taxon>
        <taxon>metagenomes</taxon>
        <taxon>organismal metagenomes</taxon>
    </lineage>
</organism>
<gene>
    <name evidence="1" type="ORF">EZS27_029141</name>
</gene>
<dbReference type="Gene3D" id="2.60.120.200">
    <property type="match status" value="1"/>
</dbReference>
<dbReference type="EMBL" id="SNRY01003383">
    <property type="protein sequence ID" value="KAA6321178.1"/>
    <property type="molecule type" value="Genomic_DNA"/>
</dbReference>
<dbReference type="CDD" id="cd14948">
    <property type="entry name" value="BACON"/>
    <property type="match status" value="1"/>
</dbReference>
<dbReference type="InterPro" id="IPR013320">
    <property type="entry name" value="ConA-like_dom_sf"/>
</dbReference>
<dbReference type="SUPFAM" id="SSF49899">
    <property type="entry name" value="Concanavalin A-like lectins/glucanases"/>
    <property type="match status" value="1"/>
</dbReference>
<sequence>MKNLCRFFMIAALACVAFSCGKDEDEPVKPSPVAYLEVADADANLIFTGEAASKTITVNANREVEGTASESWVTVTSGQKTENNSVVITIAVTESKVAKKRTAVITLSTVKEDDNDTGKLETANITLSQSPSGLITAALLDISFNASGAVDISSLANPVYNVLPFMASLSSLNGSYQPWWSVQEYPDYKMNTAYGRYTAYFHGGQNENAENHEAGKRGDRGSCCLRVDYADFSKVPADYLEHLNSNSDFIPLNKLGEAFYTSDGYSLECLFRPEPWGHRKYIFSSTQSSGHGFEVDGEGDGMTFSWYSESCLGAGNTNKAGYSLDGASNQKQDMAVQYLLSKEEREATDKYYHFIGTWENPSAANGNKPVMMLYLNGMVVRDSDGDGKGDWAGTSTSTGTILKLEGPVGNVLRAGTPGTDALSQWYAIGGNARRTDHPGKTNIHWNRTDNTGATDSGENWSERNFFGEIVLCRIYDKALAANEAKVLYDYEKPE</sequence>
<dbReference type="Gene3D" id="2.60.40.10">
    <property type="entry name" value="Immunoglobulins"/>
    <property type="match status" value="1"/>
</dbReference>
<accession>A0A5J4QJI9</accession>
<comment type="caution">
    <text evidence="1">The sequence shown here is derived from an EMBL/GenBank/DDBJ whole genome shotgun (WGS) entry which is preliminary data.</text>
</comment>
<dbReference type="PROSITE" id="PS51257">
    <property type="entry name" value="PROKAR_LIPOPROTEIN"/>
    <property type="match status" value="1"/>
</dbReference>
<dbReference type="InterPro" id="IPR013783">
    <property type="entry name" value="Ig-like_fold"/>
</dbReference>
<protein>
    <recommendedName>
        <fullName evidence="2">BACON domain-containing protein</fullName>
    </recommendedName>
</protein>
<name>A0A5J4QJI9_9ZZZZ</name>
<reference evidence="1" key="1">
    <citation type="submission" date="2019-03" db="EMBL/GenBank/DDBJ databases">
        <title>Single cell metagenomics reveals metabolic interactions within the superorganism composed of flagellate Streblomastix strix and complex community of Bacteroidetes bacteria on its surface.</title>
        <authorList>
            <person name="Treitli S.C."/>
            <person name="Kolisko M."/>
            <person name="Husnik F."/>
            <person name="Keeling P."/>
            <person name="Hampl V."/>
        </authorList>
    </citation>
    <scope>NUCLEOTIDE SEQUENCE</scope>
    <source>
        <strain evidence="1">STM</strain>
    </source>
</reference>
<dbReference type="InterPro" id="IPR024361">
    <property type="entry name" value="BACON"/>
</dbReference>